<dbReference type="EMBL" id="RKQK01000001">
    <property type="protein sequence ID" value="RPE71141.1"/>
    <property type="molecule type" value="Genomic_DNA"/>
</dbReference>
<dbReference type="OrthoDB" id="43895at2"/>
<accession>A0A3N4UU99</accession>
<dbReference type="Proteomes" id="UP000269689">
    <property type="component" value="Unassembled WGS sequence"/>
</dbReference>
<organism evidence="1 2">
    <name type="scientific">Pacificibacter maritimus</name>
    <dbReference type="NCBI Taxonomy" id="762213"/>
    <lineage>
        <taxon>Bacteria</taxon>
        <taxon>Pseudomonadati</taxon>
        <taxon>Pseudomonadota</taxon>
        <taxon>Alphaproteobacteria</taxon>
        <taxon>Rhodobacterales</taxon>
        <taxon>Roseobacteraceae</taxon>
        <taxon>Pacificibacter</taxon>
    </lineage>
</organism>
<reference evidence="1 2" key="1">
    <citation type="submission" date="2018-11" db="EMBL/GenBank/DDBJ databases">
        <title>Genomic Encyclopedia of Type Strains, Phase IV (KMG-IV): sequencing the most valuable type-strain genomes for metagenomic binning, comparative biology and taxonomic classification.</title>
        <authorList>
            <person name="Goeker M."/>
        </authorList>
    </citation>
    <scope>NUCLEOTIDE SEQUENCE [LARGE SCALE GENOMIC DNA]</scope>
    <source>
        <strain evidence="1 2">DSM 104731</strain>
    </source>
</reference>
<proteinExistence type="predicted"/>
<evidence type="ECO:0000313" key="2">
    <source>
        <dbReference type="Proteomes" id="UP000269689"/>
    </source>
</evidence>
<keyword evidence="2" id="KW-1185">Reference proteome</keyword>
<comment type="caution">
    <text evidence="1">The sequence shown here is derived from an EMBL/GenBank/DDBJ whole genome shotgun (WGS) entry which is preliminary data.</text>
</comment>
<gene>
    <name evidence="1" type="ORF">EDD53_0254</name>
</gene>
<dbReference type="AlphaFoldDB" id="A0A3N4UU99"/>
<protein>
    <recommendedName>
        <fullName evidence="3">DUF4157 domain-containing protein</fullName>
    </recommendedName>
</protein>
<evidence type="ECO:0000313" key="1">
    <source>
        <dbReference type="EMBL" id="RPE71141.1"/>
    </source>
</evidence>
<sequence length="232" mass="25064">MKRRIVLSFLALILGFSLGLLAFGGSPVLAALCPQCFGFSKVSPNLYIEARASGRGPELLNRIQSAKQKIAPAFEGLPAAAQPKAPRIVACVTPTCDSFMGGANTLAEAYGAQFIYLGPSGLDRSIIAHELVHTTLSQVLGWRQKHSFPAWVDEGLAVYISDDPRFDLDPATCQVSIDPWPEKARDWRHITGQNGAAQSAAYYGSAGCAVSKWFATHPEKDLHDLLTLHMTP</sequence>
<dbReference type="RefSeq" id="WP_148087089.1">
    <property type="nucleotide sequence ID" value="NZ_RKQK01000001.1"/>
</dbReference>
<name>A0A3N4UU99_9RHOB</name>
<evidence type="ECO:0008006" key="3">
    <source>
        <dbReference type="Google" id="ProtNLM"/>
    </source>
</evidence>